<protein>
    <submittedName>
        <fullName evidence="1">Uncharacterized protein</fullName>
    </submittedName>
</protein>
<gene>
    <name evidence="1" type="ORF">SI7747_03004106</name>
    <name evidence="2" type="ORF">SI8410_03004441</name>
</gene>
<dbReference type="AlphaFoldDB" id="A0A7I8IKH1"/>
<organism evidence="1">
    <name type="scientific">Spirodela intermedia</name>
    <name type="common">Intermediate duckweed</name>
    <dbReference type="NCBI Taxonomy" id="51605"/>
    <lineage>
        <taxon>Eukaryota</taxon>
        <taxon>Viridiplantae</taxon>
        <taxon>Streptophyta</taxon>
        <taxon>Embryophyta</taxon>
        <taxon>Tracheophyta</taxon>
        <taxon>Spermatophyta</taxon>
        <taxon>Magnoliopsida</taxon>
        <taxon>Liliopsida</taxon>
        <taxon>Araceae</taxon>
        <taxon>Lemnoideae</taxon>
        <taxon>Spirodela</taxon>
    </lineage>
</organism>
<reference evidence="1" key="1">
    <citation type="submission" date="2019-12" db="EMBL/GenBank/DDBJ databases">
        <authorList>
            <person name="Scholz U."/>
            <person name="Mascher M."/>
            <person name="Fiebig A."/>
        </authorList>
    </citation>
    <scope>NUCLEOTIDE SEQUENCE</scope>
</reference>
<dbReference type="Proteomes" id="UP000663760">
    <property type="component" value="Chromosome 3"/>
</dbReference>
<evidence type="ECO:0000313" key="1">
    <source>
        <dbReference type="EMBL" id="CAA2617945.1"/>
    </source>
</evidence>
<evidence type="ECO:0000313" key="2">
    <source>
        <dbReference type="EMBL" id="CAA7393726.1"/>
    </source>
</evidence>
<dbReference type="EMBL" id="LR746266">
    <property type="protein sequence ID" value="CAA7393726.1"/>
    <property type="molecule type" value="Genomic_DNA"/>
</dbReference>
<sequence length="22" mass="2607">MINYNLLCNLHHLHKIKSKSPC</sequence>
<proteinExistence type="predicted"/>
<name>A0A7I8IKH1_SPIIN</name>
<evidence type="ECO:0000313" key="3">
    <source>
        <dbReference type="Proteomes" id="UP000663760"/>
    </source>
</evidence>
<keyword evidence="3" id="KW-1185">Reference proteome</keyword>
<accession>A0A7I8IKH1</accession>
<dbReference type="EMBL" id="LR743590">
    <property type="protein sequence ID" value="CAA2617945.1"/>
    <property type="molecule type" value="Genomic_DNA"/>
</dbReference>